<keyword evidence="3" id="KW-0133">Cell shape</keyword>
<feature type="transmembrane region" description="Helical" evidence="6">
    <location>
        <begin position="134"/>
        <end position="153"/>
    </location>
</feature>
<comment type="caution">
    <text evidence="7">The sequence shown here is derived from an EMBL/GenBank/DDBJ whole genome shotgun (WGS) entry which is preliminary data.</text>
</comment>
<evidence type="ECO:0000256" key="6">
    <source>
        <dbReference type="SAM" id="Phobius"/>
    </source>
</evidence>
<dbReference type="AlphaFoldDB" id="A0A955KWX2"/>
<evidence type="ECO:0000256" key="1">
    <source>
        <dbReference type="ARBA" id="ARBA00004141"/>
    </source>
</evidence>
<dbReference type="Proteomes" id="UP000741282">
    <property type="component" value="Unassembled WGS sequence"/>
</dbReference>
<dbReference type="InterPro" id="IPR001182">
    <property type="entry name" value="FtsW/RodA"/>
</dbReference>
<feature type="transmembrane region" description="Helical" evidence="6">
    <location>
        <begin position="182"/>
        <end position="199"/>
    </location>
</feature>
<dbReference type="PANTHER" id="PTHR30474">
    <property type="entry name" value="CELL CYCLE PROTEIN"/>
    <property type="match status" value="1"/>
</dbReference>
<feature type="transmembrane region" description="Helical" evidence="6">
    <location>
        <begin position="71"/>
        <end position="92"/>
    </location>
</feature>
<evidence type="ECO:0000256" key="4">
    <source>
        <dbReference type="ARBA" id="ARBA00022989"/>
    </source>
</evidence>
<comment type="subcellular location">
    <subcellularLocation>
        <location evidence="1">Membrane</location>
        <topology evidence="1">Multi-pass membrane protein</topology>
    </subcellularLocation>
</comment>
<reference evidence="7" key="2">
    <citation type="journal article" date="2021" name="Microbiome">
        <title>Successional dynamics and alternative stable states in a saline activated sludge microbial community over 9 years.</title>
        <authorList>
            <person name="Wang Y."/>
            <person name="Ye J."/>
            <person name="Ju F."/>
            <person name="Liu L."/>
            <person name="Boyd J.A."/>
            <person name="Deng Y."/>
            <person name="Parks D.H."/>
            <person name="Jiang X."/>
            <person name="Yin X."/>
            <person name="Woodcroft B.J."/>
            <person name="Tyson G.W."/>
            <person name="Hugenholtz P."/>
            <person name="Polz M.F."/>
            <person name="Zhang T."/>
        </authorList>
    </citation>
    <scope>NUCLEOTIDE SEQUENCE</scope>
    <source>
        <strain evidence="7">HKST-UBA17</strain>
    </source>
</reference>
<feature type="transmembrane region" description="Helical" evidence="6">
    <location>
        <begin position="45"/>
        <end position="64"/>
    </location>
</feature>
<dbReference type="NCBIfam" id="NF037961">
    <property type="entry name" value="RodA_shape"/>
    <property type="match status" value="1"/>
</dbReference>
<feature type="transmembrane region" description="Helical" evidence="6">
    <location>
        <begin position="322"/>
        <end position="346"/>
    </location>
</feature>
<reference evidence="7" key="1">
    <citation type="submission" date="2020-04" db="EMBL/GenBank/DDBJ databases">
        <authorList>
            <person name="Zhang T."/>
        </authorList>
    </citation>
    <scope>NUCLEOTIDE SEQUENCE</scope>
    <source>
        <strain evidence="7">HKST-UBA17</strain>
    </source>
</reference>
<organism evidence="7 8">
    <name type="scientific">Candidatus Dojkabacteria bacterium</name>
    <dbReference type="NCBI Taxonomy" id="2099670"/>
    <lineage>
        <taxon>Bacteria</taxon>
        <taxon>Candidatus Dojkabacteria</taxon>
    </lineage>
</organism>
<feature type="transmembrane region" description="Helical" evidence="6">
    <location>
        <begin position="112"/>
        <end position="127"/>
    </location>
</feature>
<accession>A0A955KWX2</accession>
<dbReference type="GO" id="GO:0008360">
    <property type="term" value="P:regulation of cell shape"/>
    <property type="evidence" value="ECO:0007669"/>
    <property type="project" value="UniProtKB-KW"/>
</dbReference>
<dbReference type="PANTHER" id="PTHR30474:SF1">
    <property type="entry name" value="PEPTIDOGLYCAN GLYCOSYLTRANSFERASE MRDB"/>
    <property type="match status" value="1"/>
</dbReference>
<gene>
    <name evidence="7" type="primary">rodA</name>
    <name evidence="7" type="ORF">KC685_01420</name>
</gene>
<dbReference type="EMBL" id="JAGQLN010000004">
    <property type="protein sequence ID" value="MCA9376564.1"/>
    <property type="molecule type" value="Genomic_DNA"/>
</dbReference>
<dbReference type="GO" id="GO:0032153">
    <property type="term" value="C:cell division site"/>
    <property type="evidence" value="ECO:0007669"/>
    <property type="project" value="TreeGrafter"/>
</dbReference>
<feature type="transmembrane region" description="Helical" evidence="6">
    <location>
        <begin position="230"/>
        <end position="249"/>
    </location>
</feature>
<evidence type="ECO:0000313" key="7">
    <source>
        <dbReference type="EMBL" id="MCA9376564.1"/>
    </source>
</evidence>
<feature type="transmembrane region" description="Helical" evidence="6">
    <location>
        <begin position="7"/>
        <end position="25"/>
    </location>
</feature>
<name>A0A955KWX2_9BACT</name>
<evidence type="ECO:0000256" key="2">
    <source>
        <dbReference type="ARBA" id="ARBA00022692"/>
    </source>
</evidence>
<evidence type="ECO:0000313" key="8">
    <source>
        <dbReference type="Proteomes" id="UP000741282"/>
    </source>
</evidence>
<feature type="transmembrane region" description="Helical" evidence="6">
    <location>
        <begin position="353"/>
        <end position="374"/>
    </location>
</feature>
<feature type="transmembrane region" description="Helical" evidence="6">
    <location>
        <begin position="386"/>
        <end position="408"/>
    </location>
</feature>
<keyword evidence="2 6" id="KW-0812">Transmembrane</keyword>
<sequence length="432" mass="47759">MFKRHDWTILALILILSVIGLFTLLSTNIDIEGNIDLGGVFSRQVTFMLTGLVIYFLVSLANPTYLRYPQILVPVSLVIIAVLLYVVLAGPVINNVRRWIVIGGVQVQPSEFAKIIVIFTTAAIFTIRNHFDDLLLGILSFLPQIPILLLIYLEPHGSMTMITLLIWGILVITYMREQRRNILLFVLMFSATGSSLLLLNGTVGLGILFAIASVTILVLTSYRIEELRKLLIIVTIAGVIVGGALNFSWNDLLKDYQRERIETFFDPEGVDVDQSFNVEQSKVAIGSGGIWGKGFGSGSQSRLQYVPEHQTDFIFATYAEQFGLVGSMILIVLYALLILKGLLYAYKMSSQDIFSSMVIFGISIKLLIEVFINIGTNTGLIPATGIPLPLLSAGGTNIVVTFFSFGIIQSIISSSQEVFQHELLIDNEDLLI</sequence>
<feature type="transmembrane region" description="Helical" evidence="6">
    <location>
        <begin position="205"/>
        <end position="223"/>
    </location>
</feature>
<evidence type="ECO:0000256" key="5">
    <source>
        <dbReference type="ARBA" id="ARBA00023136"/>
    </source>
</evidence>
<protein>
    <submittedName>
        <fullName evidence="7">Rod shape-determining protein RodA</fullName>
    </submittedName>
</protein>
<evidence type="ECO:0000256" key="3">
    <source>
        <dbReference type="ARBA" id="ARBA00022960"/>
    </source>
</evidence>
<dbReference type="GO" id="GO:0005886">
    <property type="term" value="C:plasma membrane"/>
    <property type="evidence" value="ECO:0007669"/>
    <property type="project" value="TreeGrafter"/>
</dbReference>
<keyword evidence="4 6" id="KW-1133">Transmembrane helix</keyword>
<dbReference type="GO" id="GO:0015648">
    <property type="term" value="F:lipid-linked peptidoglycan transporter activity"/>
    <property type="evidence" value="ECO:0007669"/>
    <property type="project" value="TreeGrafter"/>
</dbReference>
<dbReference type="Pfam" id="PF01098">
    <property type="entry name" value="FTSW_RODA_SPOVE"/>
    <property type="match status" value="1"/>
</dbReference>
<keyword evidence="5 6" id="KW-0472">Membrane</keyword>
<proteinExistence type="predicted"/>
<dbReference type="GO" id="GO:0051301">
    <property type="term" value="P:cell division"/>
    <property type="evidence" value="ECO:0007669"/>
    <property type="project" value="InterPro"/>
</dbReference>
<feature type="transmembrane region" description="Helical" evidence="6">
    <location>
        <begin position="159"/>
        <end position="175"/>
    </location>
</feature>